<sequence length="545" mass="60001">MKLWIADLLRSAAPQFAPVLFGTIGAISDGMHYGWSAPFMPILEKEDSHIKISHSDVTWLESIYLIGGLAGLPVTIYCVDRLGRKWSILLAAIISLIAWILIGIADDVIYLYIARFMTGLSGDVAFVAAPMYIAEIADKKIRGFLAGVIYVMMLVGILVVYAIAPFTPFYTSSIVGSAFVLIQLITFPFMPDSPYYLLSKGKGEKAKTHLKRLRTGGNLEKEFEEITVAIRRQRSERGRPQDLVINKGNRKALIIMVVLNAAQHFSSISVMLMNLHSILKEAESEYVSYEVAGIMFSAFMLIAATIADFICDKFGRKGLLISSSLLSGISLFVLAGYFTMKKSGQDVAGISWIPIAAVMVYAAVFKFGLGIIPIVMTAELFPAKVKAMGMTLADFSYLFFGLLSVEMYQRLIDIYYLDLPFYIFASTTVLTAIFSWLYIPETKGKTLDEIQFILKGEPIPERKISGQQLENGGNDGDIKLTEVNLTDKKTTGEVADTCAGPSCASGTQATTSFSKVGSLPLNPTGDKDYRLVYLAWVNMAGWTIR</sequence>
<dbReference type="Pfam" id="PF00083">
    <property type="entry name" value="Sugar_tr"/>
    <property type="match status" value="1"/>
</dbReference>
<evidence type="ECO:0000313" key="10">
    <source>
        <dbReference type="Proteomes" id="UP000504635"/>
    </source>
</evidence>
<comment type="subcellular location">
    <subcellularLocation>
        <location evidence="1">Cell membrane</location>
        <topology evidence="1">Multi-pass membrane protein</topology>
    </subcellularLocation>
</comment>
<dbReference type="PANTHER" id="PTHR48021">
    <property type="match status" value="1"/>
</dbReference>
<evidence type="ECO:0000256" key="4">
    <source>
        <dbReference type="ARBA" id="ARBA00022989"/>
    </source>
</evidence>
<dbReference type="InterPro" id="IPR005829">
    <property type="entry name" value="Sugar_transporter_CS"/>
</dbReference>
<accession>A0A6J2YVP4</accession>
<dbReference type="InterPro" id="IPR003663">
    <property type="entry name" value="Sugar/inositol_transpt"/>
</dbReference>
<dbReference type="GeneID" id="115891772"/>
<feature type="transmembrane region" description="Helical" evidence="8">
    <location>
        <begin position="86"/>
        <end position="104"/>
    </location>
</feature>
<organism evidence="10 11">
    <name type="scientific">Sitophilus oryzae</name>
    <name type="common">Rice weevil</name>
    <name type="synonym">Curculio oryzae</name>
    <dbReference type="NCBI Taxonomy" id="7048"/>
    <lineage>
        <taxon>Eukaryota</taxon>
        <taxon>Metazoa</taxon>
        <taxon>Ecdysozoa</taxon>
        <taxon>Arthropoda</taxon>
        <taxon>Hexapoda</taxon>
        <taxon>Insecta</taxon>
        <taxon>Pterygota</taxon>
        <taxon>Neoptera</taxon>
        <taxon>Endopterygota</taxon>
        <taxon>Coleoptera</taxon>
        <taxon>Polyphaga</taxon>
        <taxon>Cucujiformia</taxon>
        <taxon>Curculionidae</taxon>
        <taxon>Dryophthorinae</taxon>
        <taxon>Sitophilus</taxon>
    </lineage>
</organism>
<keyword evidence="3 8" id="KW-0812">Transmembrane</keyword>
<feature type="domain" description="Major facilitator superfamily (MFS) profile" evidence="9">
    <location>
        <begin position="18"/>
        <end position="443"/>
    </location>
</feature>
<feature type="transmembrane region" description="Helical" evidence="8">
    <location>
        <begin position="169"/>
        <end position="190"/>
    </location>
</feature>
<feature type="transmembrane region" description="Helical" evidence="8">
    <location>
        <begin position="62"/>
        <end position="79"/>
    </location>
</feature>
<keyword evidence="4 8" id="KW-1133">Transmembrane helix</keyword>
<evidence type="ECO:0000256" key="8">
    <source>
        <dbReference type="SAM" id="Phobius"/>
    </source>
</evidence>
<feature type="transmembrane region" description="Helical" evidence="8">
    <location>
        <begin position="291"/>
        <end position="311"/>
    </location>
</feature>
<keyword evidence="2" id="KW-1003">Cell membrane</keyword>
<dbReference type="InterPro" id="IPR020846">
    <property type="entry name" value="MFS_dom"/>
</dbReference>
<evidence type="ECO:0000256" key="6">
    <source>
        <dbReference type="ARBA" id="ARBA00023180"/>
    </source>
</evidence>
<gene>
    <name evidence="11" type="primary">LOC115891772</name>
</gene>
<dbReference type="PANTHER" id="PTHR48021:SF46">
    <property type="entry name" value="MAJOR FACILITATOR SUPERFAMILY (MFS) PROFILE DOMAIN-CONTAINING PROTEIN"/>
    <property type="match status" value="1"/>
</dbReference>
<proteinExistence type="inferred from homology"/>
<dbReference type="OrthoDB" id="4540492at2759"/>
<dbReference type="GO" id="GO:0005886">
    <property type="term" value="C:plasma membrane"/>
    <property type="evidence" value="ECO:0007669"/>
    <property type="project" value="UniProtKB-SubCell"/>
</dbReference>
<evidence type="ECO:0000256" key="5">
    <source>
        <dbReference type="ARBA" id="ARBA00023136"/>
    </source>
</evidence>
<feature type="transmembrane region" description="Helical" evidence="8">
    <location>
        <begin position="419"/>
        <end position="439"/>
    </location>
</feature>
<dbReference type="PROSITE" id="PS00216">
    <property type="entry name" value="SUGAR_TRANSPORT_1"/>
    <property type="match status" value="1"/>
</dbReference>
<dbReference type="AlphaFoldDB" id="A0A6J2YVP4"/>
<feature type="transmembrane region" description="Helical" evidence="8">
    <location>
        <begin position="110"/>
        <end position="132"/>
    </location>
</feature>
<name>A0A6J2YVP4_SITOR</name>
<dbReference type="InterPro" id="IPR050549">
    <property type="entry name" value="MFS_Trehalose_Transporter"/>
</dbReference>
<evidence type="ECO:0000313" key="11">
    <source>
        <dbReference type="RefSeq" id="XP_030768193.1"/>
    </source>
</evidence>
<dbReference type="InterPro" id="IPR005828">
    <property type="entry name" value="MFS_sugar_transport-like"/>
</dbReference>
<dbReference type="KEGG" id="soy:115891772"/>
<evidence type="ECO:0000259" key="9">
    <source>
        <dbReference type="PROSITE" id="PS50850"/>
    </source>
</evidence>
<feature type="transmembrane region" description="Helical" evidence="8">
    <location>
        <begin position="253"/>
        <end position="279"/>
    </location>
</feature>
<keyword evidence="10" id="KW-1185">Reference proteome</keyword>
<keyword evidence="5 8" id="KW-0472">Membrane</keyword>
<feature type="transmembrane region" description="Helical" evidence="8">
    <location>
        <begin position="144"/>
        <end position="163"/>
    </location>
</feature>
<dbReference type="PRINTS" id="PR00171">
    <property type="entry name" value="SUGRTRNSPORT"/>
</dbReference>
<feature type="transmembrane region" description="Helical" evidence="8">
    <location>
        <begin position="318"/>
        <end position="340"/>
    </location>
</feature>
<dbReference type="SUPFAM" id="SSF103473">
    <property type="entry name" value="MFS general substrate transporter"/>
    <property type="match status" value="1"/>
</dbReference>
<dbReference type="RefSeq" id="XP_030768193.1">
    <property type="nucleotide sequence ID" value="XM_030912333.1"/>
</dbReference>
<dbReference type="Gene3D" id="1.20.1250.20">
    <property type="entry name" value="MFS general substrate transporter like domains"/>
    <property type="match status" value="1"/>
</dbReference>
<dbReference type="PROSITE" id="PS50850">
    <property type="entry name" value="MFS"/>
    <property type="match status" value="1"/>
</dbReference>
<feature type="transmembrane region" description="Helical" evidence="8">
    <location>
        <begin position="352"/>
        <end position="375"/>
    </location>
</feature>
<feature type="transmembrane region" description="Helical" evidence="8">
    <location>
        <begin position="387"/>
        <end position="407"/>
    </location>
</feature>
<dbReference type="InParanoid" id="A0A6J2YVP4"/>
<keyword evidence="6" id="KW-0325">Glycoprotein</keyword>
<evidence type="ECO:0000256" key="7">
    <source>
        <dbReference type="ARBA" id="ARBA00024348"/>
    </source>
</evidence>
<reference evidence="11" key="1">
    <citation type="submission" date="2025-08" db="UniProtKB">
        <authorList>
            <consortium name="RefSeq"/>
        </authorList>
    </citation>
    <scope>IDENTIFICATION</scope>
    <source>
        <tissue evidence="11">Gonads</tissue>
    </source>
</reference>
<comment type="similarity">
    <text evidence="7">Belongs to the major facilitator superfamily. Sugar transporter (TC 2.A.1.1) family. Trehalose transporter subfamily.</text>
</comment>
<evidence type="ECO:0000256" key="3">
    <source>
        <dbReference type="ARBA" id="ARBA00022692"/>
    </source>
</evidence>
<evidence type="ECO:0000256" key="2">
    <source>
        <dbReference type="ARBA" id="ARBA00022475"/>
    </source>
</evidence>
<dbReference type="Proteomes" id="UP000504635">
    <property type="component" value="Unplaced"/>
</dbReference>
<dbReference type="GO" id="GO:0022857">
    <property type="term" value="F:transmembrane transporter activity"/>
    <property type="evidence" value="ECO:0007669"/>
    <property type="project" value="InterPro"/>
</dbReference>
<dbReference type="FunFam" id="1.20.1250.20:FF:000055">
    <property type="entry name" value="Facilitated trehalose transporter Tret1-2 homolog"/>
    <property type="match status" value="1"/>
</dbReference>
<dbReference type="InterPro" id="IPR036259">
    <property type="entry name" value="MFS_trans_sf"/>
</dbReference>
<evidence type="ECO:0000256" key="1">
    <source>
        <dbReference type="ARBA" id="ARBA00004651"/>
    </source>
</evidence>
<protein>
    <submittedName>
        <fullName evidence="11">Facilitated trehalose transporter Tret1-like</fullName>
    </submittedName>
</protein>